<dbReference type="InterPro" id="IPR014039">
    <property type="entry name" value="Transl_elong_EFTs/EF1B_dimer"/>
</dbReference>
<dbReference type="Gene3D" id="3.30.479.20">
    <property type="entry name" value="Elongation factor Ts, dimerisation domain"/>
    <property type="match status" value="1"/>
</dbReference>
<comment type="function">
    <text evidence="5">Associates with the EF-Tu.GDP complex and induces the exchange of GDP to GTP. It remains bound to the aminoacyl-tRNA.EF-Tu.GTP complex up to the GTP hydrolysis stage on the ribosome.</text>
</comment>
<feature type="domain" description="Translation elongation factor EFTs/EF1B dimerisation" evidence="6">
    <location>
        <begin position="27"/>
        <end position="194"/>
    </location>
</feature>
<evidence type="ECO:0000313" key="7">
    <source>
        <dbReference type="EMBL" id="MBW7953257.1"/>
    </source>
</evidence>
<proteinExistence type="inferred from homology"/>
<dbReference type="EMBL" id="JACFOF010000001">
    <property type="protein sequence ID" value="MBW7953257.1"/>
    <property type="molecule type" value="Genomic_DNA"/>
</dbReference>
<dbReference type="SUPFAM" id="SSF46934">
    <property type="entry name" value="UBA-like"/>
    <property type="match status" value="1"/>
</dbReference>
<evidence type="ECO:0000256" key="4">
    <source>
        <dbReference type="ARBA" id="ARBA00022917"/>
    </source>
</evidence>
<dbReference type="HAMAP" id="MF_00050">
    <property type="entry name" value="EF_Ts"/>
    <property type="match status" value="1"/>
</dbReference>
<comment type="subcellular location">
    <subcellularLocation>
        <location evidence="5">Cytoplasm</location>
    </subcellularLocation>
</comment>
<organism evidence="7 8">
    <name type="scientific">Candidatus Dojkabacteria bacterium</name>
    <dbReference type="NCBI Taxonomy" id="2099670"/>
    <lineage>
        <taxon>Bacteria</taxon>
        <taxon>Candidatus Dojkabacteria</taxon>
    </lineage>
</organism>
<protein>
    <recommendedName>
        <fullName evidence="2 5">Elongation factor Ts</fullName>
        <shortName evidence="5">EF-Ts</shortName>
    </recommendedName>
</protein>
<dbReference type="Gene3D" id="1.10.8.10">
    <property type="entry name" value="DNA helicase RuvA subunit, C-terminal domain"/>
    <property type="match status" value="1"/>
</dbReference>
<evidence type="ECO:0000256" key="2">
    <source>
        <dbReference type="ARBA" id="ARBA00016956"/>
    </source>
</evidence>
<name>A0A952AG56_9BACT</name>
<dbReference type="NCBIfam" id="TIGR00116">
    <property type="entry name" value="tsf"/>
    <property type="match status" value="1"/>
</dbReference>
<comment type="caution">
    <text evidence="5">Lacks conserved residue(s) required for the propagation of feature annotation.</text>
</comment>
<evidence type="ECO:0000313" key="8">
    <source>
        <dbReference type="Proteomes" id="UP000781173"/>
    </source>
</evidence>
<sequence length="203" mass="22562">MQITLEQIKELRKLTGAGVTNVKEALEHSKGDIDKAVEYLREKGVAKAAKRADKQADKGFIAHYIHGDGTIGVLVELNAETDFTARNEKFRELAHNLALHIAANKPEYISRENVPADILNKEKEIAKASIEGNKPEAVVEKILEGKMQKFYEEVVLLEQVYVKDDTKKVEDLVNEAIAAIGEKIEIGRFCRFQIAATSNSCGL</sequence>
<dbReference type="CDD" id="cd14275">
    <property type="entry name" value="UBA_EF-Ts"/>
    <property type="match status" value="1"/>
</dbReference>
<comment type="similarity">
    <text evidence="1 5">Belongs to the EF-Ts family.</text>
</comment>
<dbReference type="Gene3D" id="1.10.286.20">
    <property type="match status" value="1"/>
</dbReference>
<reference evidence="7" key="1">
    <citation type="journal article" date="2022" name="ISME J.">
        <title>A general approach to explore prokaryotic protein glycosylation reveals the unique surface layer modulation of an anammox bacterium.</title>
        <authorList>
            <person name="Pabst M."/>
            <person name="Grouzdev D.S."/>
            <person name="Lawson C.E."/>
            <person name="Kleikamp H.B.C."/>
            <person name="de Ram C."/>
            <person name="Louwen R."/>
            <person name="Lin Y.M."/>
            <person name="Lucker S."/>
            <person name="van Loosdrecht M.C.M."/>
            <person name="Laureni M."/>
        </authorList>
    </citation>
    <scope>NUCLEOTIDE SEQUENCE</scope>
    <source>
        <strain evidence="7">BROCD043</strain>
    </source>
</reference>
<dbReference type="FunFam" id="1.10.8.10:FF:000001">
    <property type="entry name" value="Elongation factor Ts"/>
    <property type="match status" value="1"/>
</dbReference>
<dbReference type="FunFam" id="1.10.286.20:FF:000001">
    <property type="entry name" value="Elongation factor Ts"/>
    <property type="match status" value="1"/>
</dbReference>
<dbReference type="Pfam" id="PF00889">
    <property type="entry name" value="EF_TS"/>
    <property type="match status" value="1"/>
</dbReference>
<dbReference type="SUPFAM" id="SSF54713">
    <property type="entry name" value="Elongation factor Ts (EF-Ts), dimerisation domain"/>
    <property type="match status" value="1"/>
</dbReference>
<dbReference type="AlphaFoldDB" id="A0A952AG56"/>
<evidence type="ECO:0000256" key="3">
    <source>
        <dbReference type="ARBA" id="ARBA00022768"/>
    </source>
</evidence>
<keyword evidence="5" id="KW-0963">Cytoplasm</keyword>
<evidence type="ECO:0000256" key="1">
    <source>
        <dbReference type="ARBA" id="ARBA00005532"/>
    </source>
</evidence>
<dbReference type="PANTHER" id="PTHR11741">
    <property type="entry name" value="ELONGATION FACTOR TS"/>
    <property type="match status" value="1"/>
</dbReference>
<dbReference type="InterPro" id="IPR036402">
    <property type="entry name" value="EF-Ts_dimer_sf"/>
</dbReference>
<dbReference type="InterPro" id="IPR001816">
    <property type="entry name" value="Transl_elong_EFTs/EF1B"/>
</dbReference>
<dbReference type="PANTHER" id="PTHR11741:SF0">
    <property type="entry name" value="ELONGATION FACTOR TS, MITOCHONDRIAL"/>
    <property type="match status" value="1"/>
</dbReference>
<dbReference type="GO" id="GO:0003746">
    <property type="term" value="F:translation elongation factor activity"/>
    <property type="evidence" value="ECO:0007669"/>
    <property type="project" value="UniProtKB-UniRule"/>
</dbReference>
<keyword evidence="3 5" id="KW-0251">Elongation factor</keyword>
<dbReference type="GO" id="GO:0005737">
    <property type="term" value="C:cytoplasm"/>
    <property type="evidence" value="ECO:0007669"/>
    <property type="project" value="UniProtKB-SubCell"/>
</dbReference>
<dbReference type="InterPro" id="IPR018101">
    <property type="entry name" value="Transl_elong_Ts_CS"/>
</dbReference>
<comment type="caution">
    <text evidence="7">The sequence shown here is derived from an EMBL/GenBank/DDBJ whole genome shotgun (WGS) entry which is preliminary data.</text>
</comment>
<keyword evidence="4 5" id="KW-0648">Protein biosynthesis</keyword>
<evidence type="ECO:0000256" key="5">
    <source>
        <dbReference type="HAMAP-Rule" id="MF_00050"/>
    </source>
</evidence>
<evidence type="ECO:0000259" key="6">
    <source>
        <dbReference type="Pfam" id="PF00889"/>
    </source>
</evidence>
<dbReference type="Proteomes" id="UP000781173">
    <property type="component" value="Unassembled WGS sequence"/>
</dbReference>
<gene>
    <name evidence="5 7" type="primary">tsf</name>
    <name evidence="7" type="ORF">H3C67_00510</name>
</gene>
<dbReference type="InterPro" id="IPR009060">
    <property type="entry name" value="UBA-like_sf"/>
</dbReference>
<accession>A0A952AG56</accession>
<dbReference type="PROSITE" id="PS01126">
    <property type="entry name" value="EF_TS_1"/>
    <property type="match status" value="1"/>
</dbReference>